<proteinExistence type="inferred from homology"/>
<comment type="caution">
    <text evidence="13">The sequence shown here is derived from an EMBL/GenBank/DDBJ whole genome shotgun (WGS) entry which is preliminary data.</text>
</comment>
<dbReference type="Proteomes" id="UP000546464">
    <property type="component" value="Unassembled WGS sequence"/>
</dbReference>
<evidence type="ECO:0000256" key="10">
    <source>
        <dbReference type="ARBA" id="ARBA00023201"/>
    </source>
</evidence>
<name>A0A842HJ44_9BACT</name>
<dbReference type="InterPro" id="IPR051163">
    <property type="entry name" value="Sodium:Solute_Symporter_SSF"/>
</dbReference>
<feature type="transmembrane region" description="Helical" evidence="11">
    <location>
        <begin position="464"/>
        <end position="487"/>
    </location>
</feature>
<keyword evidence="12" id="KW-0732">Signal</keyword>
<evidence type="ECO:0000256" key="11">
    <source>
        <dbReference type="SAM" id="Phobius"/>
    </source>
</evidence>
<keyword evidence="8" id="KW-0406">Ion transport</keyword>
<dbReference type="Pfam" id="PF01344">
    <property type="entry name" value="Kelch_1"/>
    <property type="match status" value="1"/>
</dbReference>
<evidence type="ECO:0000256" key="8">
    <source>
        <dbReference type="ARBA" id="ARBA00023065"/>
    </source>
</evidence>
<comment type="similarity">
    <text evidence="2">Belongs to the sodium:solute symporter (SSF) (TC 2.A.21) family.</text>
</comment>
<evidence type="ECO:0000256" key="7">
    <source>
        <dbReference type="ARBA" id="ARBA00023053"/>
    </source>
</evidence>
<dbReference type="InterPro" id="IPR015915">
    <property type="entry name" value="Kelch-typ_b-propeller"/>
</dbReference>
<gene>
    <name evidence="13" type="ORF">H5P28_17160</name>
</gene>
<feature type="signal peptide" evidence="12">
    <location>
        <begin position="1"/>
        <end position="31"/>
    </location>
</feature>
<dbReference type="GO" id="GO:0015293">
    <property type="term" value="F:symporter activity"/>
    <property type="evidence" value="ECO:0007669"/>
    <property type="project" value="TreeGrafter"/>
</dbReference>
<dbReference type="InterPro" id="IPR038377">
    <property type="entry name" value="Na/Glc_symporter_sf"/>
</dbReference>
<keyword evidence="6 11" id="KW-1133">Transmembrane helix</keyword>
<evidence type="ECO:0000256" key="2">
    <source>
        <dbReference type="ARBA" id="ARBA00006434"/>
    </source>
</evidence>
<feature type="transmembrane region" description="Helical" evidence="11">
    <location>
        <begin position="392"/>
        <end position="415"/>
    </location>
</feature>
<dbReference type="EMBL" id="JACHVB010000060">
    <property type="protein sequence ID" value="MBC2595998.1"/>
    <property type="molecule type" value="Genomic_DNA"/>
</dbReference>
<keyword evidence="9 11" id="KW-0472">Membrane</keyword>
<feature type="transmembrane region" description="Helical" evidence="11">
    <location>
        <begin position="618"/>
        <end position="641"/>
    </location>
</feature>
<keyword evidence="14" id="KW-1185">Reference proteome</keyword>
<evidence type="ECO:0000313" key="14">
    <source>
        <dbReference type="Proteomes" id="UP000546464"/>
    </source>
</evidence>
<dbReference type="GO" id="GO:0005886">
    <property type="term" value="C:plasma membrane"/>
    <property type="evidence" value="ECO:0007669"/>
    <property type="project" value="UniProtKB-SubCell"/>
</dbReference>
<feature type="transmembrane region" description="Helical" evidence="11">
    <location>
        <begin position="774"/>
        <end position="791"/>
    </location>
</feature>
<feature type="transmembrane region" description="Helical" evidence="11">
    <location>
        <begin position="661"/>
        <end position="681"/>
    </location>
</feature>
<dbReference type="Gene3D" id="1.20.1730.10">
    <property type="entry name" value="Sodium/glucose cotransporter"/>
    <property type="match status" value="1"/>
</dbReference>
<keyword evidence="10" id="KW-0739">Sodium transport</keyword>
<feature type="transmembrane region" description="Helical" evidence="11">
    <location>
        <begin position="747"/>
        <end position="767"/>
    </location>
</feature>
<dbReference type="SUPFAM" id="SSF117281">
    <property type="entry name" value="Kelch motif"/>
    <property type="match status" value="1"/>
</dbReference>
<protein>
    <submittedName>
        <fullName evidence="13">Sodium/solute symporter</fullName>
    </submittedName>
</protein>
<keyword evidence="4" id="KW-1003">Cell membrane</keyword>
<reference evidence="13 14" key="1">
    <citation type="submission" date="2020-07" db="EMBL/GenBank/DDBJ databases">
        <authorList>
            <person name="Feng X."/>
        </authorList>
    </citation>
    <scope>NUCLEOTIDE SEQUENCE [LARGE SCALE GENOMIC DNA]</scope>
    <source>
        <strain evidence="13 14">JCM31066</strain>
    </source>
</reference>
<evidence type="ECO:0000256" key="5">
    <source>
        <dbReference type="ARBA" id="ARBA00022692"/>
    </source>
</evidence>
<evidence type="ECO:0000256" key="1">
    <source>
        <dbReference type="ARBA" id="ARBA00004651"/>
    </source>
</evidence>
<evidence type="ECO:0000256" key="6">
    <source>
        <dbReference type="ARBA" id="ARBA00022989"/>
    </source>
</evidence>
<dbReference type="Gene3D" id="2.120.10.80">
    <property type="entry name" value="Kelch-type beta propeller"/>
    <property type="match status" value="1"/>
</dbReference>
<feature type="transmembrane region" description="Helical" evidence="11">
    <location>
        <begin position="499"/>
        <end position="520"/>
    </location>
</feature>
<evidence type="ECO:0000256" key="12">
    <source>
        <dbReference type="SAM" id="SignalP"/>
    </source>
</evidence>
<evidence type="ECO:0000256" key="4">
    <source>
        <dbReference type="ARBA" id="ARBA00022475"/>
    </source>
</evidence>
<keyword evidence="5 11" id="KW-0812">Transmembrane</keyword>
<dbReference type="NCBIfam" id="TIGR00813">
    <property type="entry name" value="sss"/>
    <property type="match status" value="1"/>
</dbReference>
<organism evidence="13 14">
    <name type="scientific">Ruficoccus amylovorans</name>
    <dbReference type="NCBI Taxonomy" id="1804625"/>
    <lineage>
        <taxon>Bacteria</taxon>
        <taxon>Pseudomonadati</taxon>
        <taxon>Verrucomicrobiota</taxon>
        <taxon>Opitutia</taxon>
        <taxon>Puniceicoccales</taxon>
        <taxon>Cerasicoccaceae</taxon>
        <taxon>Ruficoccus</taxon>
    </lineage>
</organism>
<feature type="transmembrane region" description="Helical" evidence="11">
    <location>
        <begin position="573"/>
        <end position="589"/>
    </location>
</feature>
<dbReference type="CDD" id="cd11495">
    <property type="entry name" value="SLC5sbd_NIS-like_u3"/>
    <property type="match status" value="1"/>
</dbReference>
<dbReference type="InterPro" id="IPR001734">
    <property type="entry name" value="Na/solute_symporter"/>
</dbReference>
<evidence type="ECO:0000256" key="3">
    <source>
        <dbReference type="ARBA" id="ARBA00022448"/>
    </source>
</evidence>
<dbReference type="PANTHER" id="PTHR42985:SF40">
    <property type="entry name" value="LD47995P-RELATED"/>
    <property type="match status" value="1"/>
</dbReference>
<keyword evidence="3" id="KW-0813">Transport</keyword>
<feature type="transmembrane region" description="Helical" evidence="11">
    <location>
        <begin position="421"/>
        <end position="444"/>
    </location>
</feature>
<dbReference type="PANTHER" id="PTHR42985">
    <property type="entry name" value="SODIUM-COUPLED MONOCARBOXYLATE TRANSPORTER"/>
    <property type="match status" value="1"/>
</dbReference>
<dbReference type="InterPro" id="IPR006652">
    <property type="entry name" value="Kelch_1"/>
</dbReference>
<dbReference type="GO" id="GO:0006814">
    <property type="term" value="P:sodium ion transport"/>
    <property type="evidence" value="ECO:0007669"/>
    <property type="project" value="UniProtKB-KW"/>
</dbReference>
<sequence length="839" mass="90599">MPLSGNSLNGVVRWFLLGLCVASLCCASAEAGDQQSLQVTGTDLRLPGPAGAGAFFCGDGGTLWFGGELADERARQSEIYVWRVDGVWERLDAQAPAYAASAASGDSLFILGGLENGQTSRECRRLTWQTGRVEITALPSLPEARAYASAVVHDGYLYLVGGSATLEGLAPSDAVFRLNLAQRAAGWERLPPMPMGGRLLPEVGSRFGELIVFGGIGEGAEGLRICGEGAGWREFPVDSTDHRGWRELSPMLVPLAGSGVAGLGQSHLVVLGGFNSAEAFSSLDELLTRAAGKQEAFIYHSVTDTWITATGVAQPLRRVGVADRNGDYLAADLDTAEIYSVSGLRVVKSLSGWDYGVLVAYLMGVVWVGLSFSRKQNSSEEFALGSRNVSGVAAGISMFATASSSISFMAIPAQAFVGNLVWFFLVLLLIPGYFLQAYLFFPLLRKLRLTSTYEFLELRFHPALRYVASAQCILFQLLGRMSVVLLLPSLAISAVTGLNVYLCVALLGLVTTLYSTLGGFEAVIWTDVIQGCLMVGGAAVMVVLGICSLPGGFSEFVTVSAQYDKFDLFYLKWDYTLPILWIGILSWLFQQASFLGDQPVVQRVFSVRLADVRKLAKTYAFFGILISLLVHGVGLVAFAYFRSRPQELDPLMDNDQIVPLFIIQRLPVGLAGLIIAALFAASMSTLSSSMNSVATIVVEDWFRKFRPGISDRARLISLKVLSVFVGLFGTGAALYMAGMEITSMFKIWNEIIALLGGGIGGIYILGLFTRRGNWVGAIIGVCLSIVCTLWVRTYTDLHWSFFILVALLTCFVSGYVFSLLIQTRKVNLKGLTVFDTAGT</sequence>
<dbReference type="Pfam" id="PF00474">
    <property type="entry name" value="SSF"/>
    <property type="match status" value="1"/>
</dbReference>
<feature type="transmembrane region" description="Helical" evidence="11">
    <location>
        <begin position="797"/>
        <end position="821"/>
    </location>
</feature>
<dbReference type="AlphaFoldDB" id="A0A842HJ44"/>
<feature type="transmembrane region" description="Helical" evidence="11">
    <location>
        <begin position="352"/>
        <end position="372"/>
    </location>
</feature>
<dbReference type="RefSeq" id="WP_185676917.1">
    <property type="nucleotide sequence ID" value="NZ_JACHVB010000060.1"/>
</dbReference>
<feature type="transmembrane region" description="Helical" evidence="11">
    <location>
        <begin position="532"/>
        <end position="553"/>
    </location>
</feature>
<evidence type="ECO:0000313" key="13">
    <source>
        <dbReference type="EMBL" id="MBC2595998.1"/>
    </source>
</evidence>
<feature type="chain" id="PRO_5032850581" evidence="12">
    <location>
        <begin position="32"/>
        <end position="839"/>
    </location>
</feature>
<accession>A0A842HJ44</accession>
<evidence type="ECO:0000256" key="9">
    <source>
        <dbReference type="ARBA" id="ARBA00023136"/>
    </source>
</evidence>
<comment type="subcellular location">
    <subcellularLocation>
        <location evidence="1">Cell membrane</location>
        <topology evidence="1">Multi-pass membrane protein</topology>
    </subcellularLocation>
</comment>
<keyword evidence="7" id="KW-0915">Sodium</keyword>
<dbReference type="PROSITE" id="PS50283">
    <property type="entry name" value="NA_SOLUT_SYMP_3"/>
    <property type="match status" value="1"/>
</dbReference>
<feature type="transmembrane region" description="Helical" evidence="11">
    <location>
        <begin position="713"/>
        <end position="735"/>
    </location>
</feature>